<dbReference type="PANTHER" id="PTHR11751:SF29">
    <property type="entry name" value="ALANINE TRANSAMINASE"/>
    <property type="match status" value="1"/>
</dbReference>
<dbReference type="GO" id="GO:0030170">
    <property type="term" value="F:pyridoxal phosphate binding"/>
    <property type="evidence" value="ECO:0007669"/>
    <property type="project" value="InterPro"/>
</dbReference>
<sequence>MMKCLQTGGSGKDRAGVMIPIPQYPLYSATISELGAYQINYYLDEDNGWALDIKELKRSVDEARDHCDPKLLCVINPGNPTGQVLSYENIKAVIQFAKEEGLFLFADEVYQDNVYAQGAKFHSFKKVLRDLGEEYNDFQLASFHSCSKGYTGECGIRGGYVEVLGLDEDVRYQITKLGSARLCSTSIGQIVMDCVVNPPKEGDESYPLFIKEKNVVLGSLKERSRMVAEAFDSIDGIKCNEVMGAMYAFPQINIPQKAIEKAKLRGEEPDFLYCMELLEETGICVVPGSGFGQREGTYHFRMTILPPTDKLKILLQQFKEFHEKFQQKYKD</sequence>
<dbReference type="InterPro" id="IPR015421">
    <property type="entry name" value="PyrdxlP-dep_Trfase_major"/>
</dbReference>
<evidence type="ECO:0000313" key="12">
    <source>
        <dbReference type="Proteomes" id="UP001152795"/>
    </source>
</evidence>
<dbReference type="CDD" id="cd00609">
    <property type="entry name" value="AAT_like"/>
    <property type="match status" value="1"/>
</dbReference>
<proteinExistence type="inferred from homology"/>
<dbReference type="Proteomes" id="UP001152795">
    <property type="component" value="Unassembled WGS sequence"/>
</dbReference>
<dbReference type="Pfam" id="PF00155">
    <property type="entry name" value="Aminotran_1_2"/>
    <property type="match status" value="1"/>
</dbReference>
<evidence type="ECO:0000256" key="3">
    <source>
        <dbReference type="ARBA" id="ARBA00022576"/>
    </source>
</evidence>
<dbReference type="FunFam" id="3.40.640.10:FF:000012">
    <property type="entry name" value="alanine aminotransferase 2"/>
    <property type="match status" value="1"/>
</dbReference>
<reference evidence="11" key="1">
    <citation type="submission" date="2020-04" db="EMBL/GenBank/DDBJ databases">
        <authorList>
            <person name="Alioto T."/>
            <person name="Alioto T."/>
            <person name="Gomez Garrido J."/>
        </authorList>
    </citation>
    <scope>NUCLEOTIDE SEQUENCE</scope>
    <source>
        <strain evidence="11">A484AB</strain>
    </source>
</reference>
<dbReference type="EMBL" id="CACRXK020024160">
    <property type="protein sequence ID" value="CAB4038393.1"/>
    <property type="molecule type" value="Genomic_DNA"/>
</dbReference>
<dbReference type="GO" id="GO:0004021">
    <property type="term" value="F:L-alanine:2-oxoglutarate aminotransferase activity"/>
    <property type="evidence" value="ECO:0007669"/>
    <property type="project" value="UniProtKB-EC"/>
</dbReference>
<evidence type="ECO:0000256" key="2">
    <source>
        <dbReference type="ARBA" id="ARBA00011738"/>
    </source>
</evidence>
<comment type="subunit">
    <text evidence="2">Homodimer.</text>
</comment>
<evidence type="ECO:0000256" key="4">
    <source>
        <dbReference type="ARBA" id="ARBA00022679"/>
    </source>
</evidence>
<accession>A0A6S7LKK8</accession>
<comment type="pathway">
    <text evidence="6">Amino-acid degradation; L-alanine degradation via transaminase pathway; pyruvate from L-alanine: step 1/1.</text>
</comment>
<dbReference type="InterPro" id="IPR015424">
    <property type="entry name" value="PyrdxlP-dep_Trfase"/>
</dbReference>
<dbReference type="Gene3D" id="3.90.1150.10">
    <property type="entry name" value="Aspartate Aminotransferase, domain 1"/>
    <property type="match status" value="1"/>
</dbReference>
<dbReference type="FunFam" id="3.90.1150.10:FF:000010">
    <property type="entry name" value="Alanine aminotransferase 2"/>
    <property type="match status" value="1"/>
</dbReference>
<dbReference type="OrthoDB" id="1732682at2759"/>
<dbReference type="Gene3D" id="3.40.640.10">
    <property type="entry name" value="Type I PLP-dependent aspartate aminotransferase-like (Major domain)"/>
    <property type="match status" value="1"/>
</dbReference>
<keyword evidence="4" id="KW-0808">Transferase</keyword>
<keyword evidence="3 11" id="KW-0032">Aminotransferase</keyword>
<evidence type="ECO:0000256" key="5">
    <source>
        <dbReference type="ARBA" id="ARBA00022898"/>
    </source>
</evidence>
<evidence type="ECO:0000259" key="10">
    <source>
        <dbReference type="Pfam" id="PF00155"/>
    </source>
</evidence>
<organism evidence="11 12">
    <name type="scientific">Paramuricea clavata</name>
    <name type="common">Red gorgonian</name>
    <name type="synonym">Violescent sea-whip</name>
    <dbReference type="NCBI Taxonomy" id="317549"/>
    <lineage>
        <taxon>Eukaryota</taxon>
        <taxon>Metazoa</taxon>
        <taxon>Cnidaria</taxon>
        <taxon>Anthozoa</taxon>
        <taxon>Octocorallia</taxon>
        <taxon>Malacalcyonacea</taxon>
        <taxon>Plexauridae</taxon>
        <taxon>Paramuricea</taxon>
    </lineage>
</organism>
<comment type="cofactor">
    <cofactor evidence="1">
        <name>pyridoxal 5'-phosphate</name>
        <dbReference type="ChEBI" id="CHEBI:597326"/>
    </cofactor>
</comment>
<evidence type="ECO:0000256" key="9">
    <source>
        <dbReference type="ARBA" id="ARBA00047412"/>
    </source>
</evidence>
<keyword evidence="12" id="KW-1185">Reference proteome</keyword>
<comment type="caution">
    <text evidence="11">The sequence shown here is derived from an EMBL/GenBank/DDBJ whole genome shotgun (WGS) entry which is preliminary data.</text>
</comment>
<dbReference type="InterPro" id="IPR015422">
    <property type="entry name" value="PyrdxlP-dep_Trfase_small"/>
</dbReference>
<evidence type="ECO:0000313" key="11">
    <source>
        <dbReference type="EMBL" id="CAB4038393.1"/>
    </source>
</evidence>
<dbReference type="UniPathway" id="UPA00528">
    <property type="reaction ID" value="UER00586"/>
</dbReference>
<dbReference type="EC" id="2.6.1.2" evidence="8"/>
<dbReference type="PANTHER" id="PTHR11751">
    <property type="entry name" value="ALANINE AMINOTRANSFERASE"/>
    <property type="match status" value="1"/>
</dbReference>
<evidence type="ECO:0000256" key="6">
    <source>
        <dbReference type="ARBA" id="ARBA00025708"/>
    </source>
</evidence>
<feature type="domain" description="Aminotransferase class I/classII large" evidence="10">
    <location>
        <begin position="16"/>
        <end position="316"/>
    </location>
</feature>
<dbReference type="InterPro" id="IPR045088">
    <property type="entry name" value="ALAT1/2-like"/>
</dbReference>
<keyword evidence="5" id="KW-0663">Pyridoxal phosphate</keyword>
<protein>
    <recommendedName>
        <fullName evidence="8">alanine transaminase</fullName>
        <ecNumber evidence="8">2.6.1.2</ecNumber>
    </recommendedName>
</protein>
<gene>
    <name evidence="11" type="ORF">PACLA_8A046045</name>
</gene>
<evidence type="ECO:0000256" key="7">
    <source>
        <dbReference type="ARBA" id="ARBA00025785"/>
    </source>
</evidence>
<name>A0A6S7LKK8_PARCT</name>
<comment type="similarity">
    <text evidence="7">Belongs to the class-I pyridoxal-phosphate-dependent aminotransferase family. Alanine aminotransferase subfamily.</text>
</comment>
<dbReference type="InterPro" id="IPR004839">
    <property type="entry name" value="Aminotransferase_I/II_large"/>
</dbReference>
<comment type="catalytic activity">
    <reaction evidence="9">
        <text>L-alanine + 2-oxoglutarate = pyruvate + L-glutamate</text>
        <dbReference type="Rhea" id="RHEA:19453"/>
        <dbReference type="ChEBI" id="CHEBI:15361"/>
        <dbReference type="ChEBI" id="CHEBI:16810"/>
        <dbReference type="ChEBI" id="CHEBI:29985"/>
        <dbReference type="ChEBI" id="CHEBI:57972"/>
        <dbReference type="EC" id="2.6.1.2"/>
    </reaction>
</comment>
<evidence type="ECO:0000256" key="1">
    <source>
        <dbReference type="ARBA" id="ARBA00001933"/>
    </source>
</evidence>
<dbReference type="AlphaFoldDB" id="A0A6S7LKK8"/>
<evidence type="ECO:0000256" key="8">
    <source>
        <dbReference type="ARBA" id="ARBA00026106"/>
    </source>
</evidence>
<dbReference type="GO" id="GO:0042853">
    <property type="term" value="P:L-alanine catabolic process"/>
    <property type="evidence" value="ECO:0007669"/>
    <property type="project" value="UniProtKB-UniPathway"/>
</dbReference>
<dbReference type="SUPFAM" id="SSF53383">
    <property type="entry name" value="PLP-dependent transferases"/>
    <property type="match status" value="1"/>
</dbReference>